<dbReference type="EMBL" id="AWUE01012617">
    <property type="protein sequence ID" value="OMP08778.1"/>
    <property type="molecule type" value="Genomic_DNA"/>
</dbReference>
<name>A0A1R3KP47_9ROSI</name>
<comment type="caution">
    <text evidence="2">The sequence shown here is derived from an EMBL/GenBank/DDBJ whole genome shotgun (WGS) entry which is preliminary data.</text>
</comment>
<proteinExistence type="predicted"/>
<feature type="compositionally biased region" description="Basic and acidic residues" evidence="1">
    <location>
        <begin position="1"/>
        <end position="11"/>
    </location>
</feature>
<accession>A0A1R3KP47</accession>
<keyword evidence="3" id="KW-1185">Reference proteome</keyword>
<gene>
    <name evidence="2" type="ORF">COLO4_06132</name>
</gene>
<reference evidence="3" key="1">
    <citation type="submission" date="2013-09" db="EMBL/GenBank/DDBJ databases">
        <title>Corchorus olitorius genome sequencing.</title>
        <authorList>
            <person name="Alam M."/>
            <person name="Haque M.S."/>
            <person name="Islam M.S."/>
            <person name="Emdad E.M."/>
            <person name="Islam M.M."/>
            <person name="Ahmed B."/>
            <person name="Halim A."/>
            <person name="Hossen Q.M.M."/>
            <person name="Hossain M.Z."/>
            <person name="Ahmed R."/>
            <person name="Khan M.M."/>
            <person name="Islam R."/>
            <person name="Rashid M.M."/>
            <person name="Khan S.A."/>
            <person name="Rahman M.S."/>
            <person name="Alam M."/>
            <person name="Yahiya A.S."/>
            <person name="Khan M.S."/>
            <person name="Azam M.S."/>
            <person name="Haque T."/>
            <person name="Lashkar M.Z.H."/>
            <person name="Akhand A.I."/>
            <person name="Morshed G."/>
            <person name="Roy S."/>
            <person name="Uddin K.S."/>
            <person name="Rabeya T."/>
            <person name="Hossain A.S."/>
            <person name="Chowdhury A."/>
            <person name="Snigdha A.R."/>
            <person name="Mortoza M.S."/>
            <person name="Matin S.A."/>
            <person name="Hoque S.M.E."/>
            <person name="Islam M.K."/>
            <person name="Roy D.K."/>
            <person name="Haider R."/>
            <person name="Moosa M.M."/>
            <person name="Elias S.M."/>
            <person name="Hasan A.M."/>
            <person name="Jahan S."/>
            <person name="Shafiuddin M."/>
            <person name="Mahmood N."/>
            <person name="Shommy N.S."/>
        </authorList>
    </citation>
    <scope>NUCLEOTIDE SEQUENCE [LARGE SCALE GENOMIC DNA]</scope>
    <source>
        <strain evidence="3">cv. O-4</strain>
    </source>
</reference>
<dbReference type="Proteomes" id="UP000187203">
    <property type="component" value="Unassembled WGS sequence"/>
</dbReference>
<evidence type="ECO:0000256" key="1">
    <source>
        <dbReference type="SAM" id="MobiDB-lite"/>
    </source>
</evidence>
<feature type="region of interest" description="Disordered" evidence="1">
    <location>
        <begin position="1"/>
        <end position="20"/>
    </location>
</feature>
<evidence type="ECO:0000313" key="2">
    <source>
        <dbReference type="EMBL" id="OMP08778.1"/>
    </source>
</evidence>
<dbReference type="AlphaFoldDB" id="A0A1R3KP47"/>
<protein>
    <submittedName>
        <fullName evidence="2">Uncharacterized protein</fullName>
    </submittedName>
</protein>
<evidence type="ECO:0000313" key="3">
    <source>
        <dbReference type="Proteomes" id="UP000187203"/>
    </source>
</evidence>
<sequence>MKISERLKSEHAASGTGADGACAKGRRGAFYNLLRRILTEASAEPGVAMTGRGGRSGGIRLLEMFLRREQGSILGVIQALPPPEINFVPLKQSEFHMIQRK</sequence>
<organism evidence="2 3">
    <name type="scientific">Corchorus olitorius</name>
    <dbReference type="NCBI Taxonomy" id="93759"/>
    <lineage>
        <taxon>Eukaryota</taxon>
        <taxon>Viridiplantae</taxon>
        <taxon>Streptophyta</taxon>
        <taxon>Embryophyta</taxon>
        <taxon>Tracheophyta</taxon>
        <taxon>Spermatophyta</taxon>
        <taxon>Magnoliopsida</taxon>
        <taxon>eudicotyledons</taxon>
        <taxon>Gunneridae</taxon>
        <taxon>Pentapetalae</taxon>
        <taxon>rosids</taxon>
        <taxon>malvids</taxon>
        <taxon>Malvales</taxon>
        <taxon>Malvaceae</taxon>
        <taxon>Grewioideae</taxon>
        <taxon>Apeibeae</taxon>
        <taxon>Corchorus</taxon>
    </lineage>
</organism>